<keyword evidence="3" id="KW-0813">Transport</keyword>
<dbReference type="PROSITE" id="PS51318">
    <property type="entry name" value="TAT"/>
    <property type="match status" value="1"/>
</dbReference>
<name>A0A1M6PU52_9PROT</name>
<evidence type="ECO:0000256" key="3">
    <source>
        <dbReference type="ARBA" id="ARBA00022970"/>
    </source>
</evidence>
<dbReference type="STRING" id="198092.SAMN02745194_04202"/>
<comment type="similarity">
    <text evidence="1">Belongs to the leucine-binding protein family.</text>
</comment>
<sequence length="419" mass="45332">MTPIPRLPATGRRTALLGTLGGVAGFGLARPALAQSGQPIRIGMSMPLQVQLGRDARAALGFAVEEVNARGGLLGRKVEVAFADETDNTEAGVNGVRKLLNDDKVDALVGHYTSGTFLAAMPHIARAKRVTVIVGASSPAIADRVKQDYARYKYIFRTTMNASNQSADVLDFVSGMLVGELGLKRIGIVAENARWAQDIATLLVEGAAKVGAQVTVNETVDNSTTDFSPILSRVRSSGAQFMMTLLAHSKGDLLTKQWHDTRVPVLWGGIDGRAMDADYFNLVDGKCLSMIAANFAVRAPITPRTIPFFDSFKERTGHFPSYTAWTSANGFHVYAQAVERAKTLDADAVVAEMERTNYEGVEGRIEFDDRHDARSGPGLLNYVFAQWQPNGERVVLWPKAIRSGAMIVPPWLSDARTPG</sequence>
<dbReference type="InterPro" id="IPR051010">
    <property type="entry name" value="BCAA_transport"/>
</dbReference>
<feature type="domain" description="Leucine-binding protein" evidence="4">
    <location>
        <begin position="42"/>
        <end position="389"/>
    </location>
</feature>
<dbReference type="PANTHER" id="PTHR30483:SF6">
    <property type="entry name" value="PERIPLASMIC BINDING PROTEIN OF ABC TRANSPORTER FOR NATURAL AMINO ACIDS"/>
    <property type="match status" value="1"/>
</dbReference>
<keyword evidence="6" id="KW-1185">Reference proteome</keyword>
<dbReference type="InterPro" id="IPR028082">
    <property type="entry name" value="Peripla_BP_I"/>
</dbReference>
<dbReference type="PANTHER" id="PTHR30483">
    <property type="entry name" value="LEUCINE-SPECIFIC-BINDING PROTEIN"/>
    <property type="match status" value="1"/>
</dbReference>
<dbReference type="Gene3D" id="3.40.50.2300">
    <property type="match status" value="2"/>
</dbReference>
<dbReference type="SUPFAM" id="SSF53822">
    <property type="entry name" value="Periplasmic binding protein-like I"/>
    <property type="match status" value="1"/>
</dbReference>
<keyword evidence="2" id="KW-0732">Signal</keyword>
<dbReference type="OrthoDB" id="7374472at2"/>
<dbReference type="InterPro" id="IPR028081">
    <property type="entry name" value="Leu-bd"/>
</dbReference>
<dbReference type="GO" id="GO:0006865">
    <property type="term" value="P:amino acid transport"/>
    <property type="evidence" value="ECO:0007669"/>
    <property type="project" value="UniProtKB-KW"/>
</dbReference>
<evidence type="ECO:0000313" key="5">
    <source>
        <dbReference type="EMBL" id="SHK11426.1"/>
    </source>
</evidence>
<protein>
    <submittedName>
        <fullName evidence="5">Branched-chain amino acid transport system substrate-binding protein</fullName>
    </submittedName>
</protein>
<dbReference type="RefSeq" id="WP_073138402.1">
    <property type="nucleotide sequence ID" value="NZ_FQZF01000032.1"/>
</dbReference>
<evidence type="ECO:0000256" key="2">
    <source>
        <dbReference type="ARBA" id="ARBA00022729"/>
    </source>
</evidence>
<evidence type="ECO:0000259" key="4">
    <source>
        <dbReference type="Pfam" id="PF13458"/>
    </source>
</evidence>
<proteinExistence type="inferred from homology"/>
<accession>A0A1M6PU52</accession>
<dbReference type="CDD" id="cd06345">
    <property type="entry name" value="PBP1_ABC_ligand_binding-like"/>
    <property type="match status" value="1"/>
</dbReference>
<dbReference type="Pfam" id="PF13458">
    <property type="entry name" value="Peripla_BP_6"/>
    <property type="match status" value="1"/>
</dbReference>
<gene>
    <name evidence="5" type="ORF">SAMN02745194_04202</name>
</gene>
<keyword evidence="3" id="KW-0029">Amino-acid transport</keyword>
<reference evidence="5 6" key="1">
    <citation type="submission" date="2016-11" db="EMBL/GenBank/DDBJ databases">
        <authorList>
            <person name="Jaros S."/>
            <person name="Januszkiewicz K."/>
            <person name="Wedrychowicz H."/>
        </authorList>
    </citation>
    <scope>NUCLEOTIDE SEQUENCE [LARGE SCALE GENOMIC DNA]</scope>
    <source>
        <strain evidence="5 6">DSM 14916</strain>
    </source>
</reference>
<dbReference type="Proteomes" id="UP000184387">
    <property type="component" value="Unassembled WGS sequence"/>
</dbReference>
<dbReference type="InterPro" id="IPR006311">
    <property type="entry name" value="TAT_signal"/>
</dbReference>
<organism evidence="5 6">
    <name type="scientific">Muricoccus roseus</name>
    <dbReference type="NCBI Taxonomy" id="198092"/>
    <lineage>
        <taxon>Bacteria</taxon>
        <taxon>Pseudomonadati</taxon>
        <taxon>Pseudomonadota</taxon>
        <taxon>Alphaproteobacteria</taxon>
        <taxon>Acetobacterales</taxon>
        <taxon>Roseomonadaceae</taxon>
        <taxon>Muricoccus</taxon>
    </lineage>
</organism>
<evidence type="ECO:0000313" key="6">
    <source>
        <dbReference type="Proteomes" id="UP000184387"/>
    </source>
</evidence>
<evidence type="ECO:0000256" key="1">
    <source>
        <dbReference type="ARBA" id="ARBA00010062"/>
    </source>
</evidence>
<dbReference type="EMBL" id="FQZF01000032">
    <property type="protein sequence ID" value="SHK11426.1"/>
    <property type="molecule type" value="Genomic_DNA"/>
</dbReference>
<dbReference type="AlphaFoldDB" id="A0A1M6PU52"/>